<dbReference type="InterPro" id="IPR014710">
    <property type="entry name" value="RmlC-like_jellyroll"/>
</dbReference>
<accession>A0A3S0W4M6</accession>
<dbReference type="GO" id="GO:0102482">
    <property type="term" value="F:5-deoxy-D-glucuronate isomerase activity"/>
    <property type="evidence" value="ECO:0007669"/>
    <property type="project" value="UniProtKB-EC"/>
</dbReference>
<dbReference type="InterPro" id="IPR024203">
    <property type="entry name" value="Deoxy-glucuronate_isom_IolB"/>
</dbReference>
<dbReference type="EC" id="5.3.1.30" evidence="2"/>
<evidence type="ECO:0000313" key="4">
    <source>
        <dbReference type="Proteomes" id="UP000267430"/>
    </source>
</evidence>
<sequence length="270" mass="30922">MERFYKAKENEGYQEIFQEDSPLLKYLAFGKISLKAGQEYSSQTNDFETALVLLKGTAVLSCEGQTWEQLGGRENVFSGKATTAYLPCQSQYKIKAETDLDVAVCKVKADQKFEPFVVKPEEVIIHQRGKNNWKREVHDIIADNANGRVQRMILGETFNHAGEWSSYPPHKHDGEHYPEELNLEEIYHYQANPEQGFGVQLHYTKDGSIDDAYIIRNGDSFAIDKGYHPVNAAGGYQIYYLWFMAGEEGRTLKPFDDPDHKWVHSLNLNM</sequence>
<keyword evidence="1 3" id="KW-0413">Isomerase</keyword>
<dbReference type="Proteomes" id="UP000267430">
    <property type="component" value="Unassembled WGS sequence"/>
</dbReference>
<dbReference type="PANTHER" id="PTHR39193">
    <property type="entry name" value="5-DEOXY-GLUCURONATE ISOMERASE"/>
    <property type="match status" value="1"/>
</dbReference>
<proteinExistence type="predicted"/>
<evidence type="ECO:0000256" key="1">
    <source>
        <dbReference type="ARBA" id="ARBA00023235"/>
    </source>
</evidence>
<dbReference type="InterPro" id="IPR011051">
    <property type="entry name" value="RmlC_Cupin_sf"/>
</dbReference>
<dbReference type="PIRSF" id="PIRSF036628">
    <property type="entry name" value="IolB"/>
    <property type="match status" value="1"/>
</dbReference>
<dbReference type="NCBIfam" id="TIGR04378">
    <property type="entry name" value="myo_inos_iolB"/>
    <property type="match status" value="1"/>
</dbReference>
<keyword evidence="4" id="KW-1185">Reference proteome</keyword>
<protein>
    <recommendedName>
        <fullName evidence="2">5-deoxy-glucuronate isomerase</fullName>
        <ecNumber evidence="2">5.3.1.30</ecNumber>
    </recommendedName>
</protein>
<dbReference type="AlphaFoldDB" id="A0A3S0W4M6"/>
<organism evidence="3 4">
    <name type="scientific">Peribacillus cavernae</name>
    <dbReference type="NCBI Taxonomy" id="1674310"/>
    <lineage>
        <taxon>Bacteria</taxon>
        <taxon>Bacillati</taxon>
        <taxon>Bacillota</taxon>
        <taxon>Bacilli</taxon>
        <taxon>Bacillales</taxon>
        <taxon>Bacillaceae</taxon>
        <taxon>Peribacillus</taxon>
    </lineage>
</organism>
<dbReference type="RefSeq" id="WP_126863181.1">
    <property type="nucleotide sequence ID" value="NZ_JAUSTX010000021.1"/>
</dbReference>
<dbReference type="PANTHER" id="PTHR39193:SF1">
    <property type="entry name" value="5-DEOXY-GLUCURONATE ISOMERASE"/>
    <property type="match status" value="1"/>
</dbReference>
<evidence type="ECO:0000313" key="3">
    <source>
        <dbReference type="EMBL" id="RUQ32421.1"/>
    </source>
</evidence>
<dbReference type="OrthoDB" id="9799936at2"/>
<dbReference type="EMBL" id="RYZZ01000002">
    <property type="protein sequence ID" value="RUQ32421.1"/>
    <property type="molecule type" value="Genomic_DNA"/>
</dbReference>
<reference evidence="3 4" key="1">
    <citation type="submission" date="2018-12" db="EMBL/GenBank/DDBJ databases">
        <title>Bacillus chawlae sp. nov., Bacillus glennii sp. nov., and Bacillus saganii sp. nov. Isolated from the Vehicle Assembly Building at Kennedy Space Center where the Viking Spacecraft were Assembled.</title>
        <authorList>
            <person name="Seuylemezian A."/>
            <person name="Vaishampayan P."/>
        </authorList>
    </citation>
    <scope>NUCLEOTIDE SEQUENCE [LARGE SCALE GENOMIC DNA]</scope>
    <source>
        <strain evidence="3 4">L5</strain>
    </source>
</reference>
<dbReference type="Gene3D" id="2.60.120.10">
    <property type="entry name" value="Jelly Rolls"/>
    <property type="match status" value="2"/>
</dbReference>
<comment type="caution">
    <text evidence="3">The sequence shown here is derived from an EMBL/GenBank/DDBJ whole genome shotgun (WGS) entry which is preliminary data.</text>
</comment>
<dbReference type="InterPro" id="IPR021120">
    <property type="entry name" value="KduI/IolB_isomerase"/>
</dbReference>
<gene>
    <name evidence="3" type="primary">iolB</name>
    <name evidence="3" type="ORF">ELQ35_01940</name>
</gene>
<dbReference type="Pfam" id="PF04962">
    <property type="entry name" value="KduI"/>
    <property type="match status" value="1"/>
</dbReference>
<dbReference type="GO" id="GO:0019310">
    <property type="term" value="P:inositol catabolic process"/>
    <property type="evidence" value="ECO:0007669"/>
    <property type="project" value="UniProtKB-UniRule"/>
</dbReference>
<evidence type="ECO:0000256" key="2">
    <source>
        <dbReference type="NCBIfam" id="TIGR04378"/>
    </source>
</evidence>
<dbReference type="SUPFAM" id="SSF51182">
    <property type="entry name" value="RmlC-like cupins"/>
    <property type="match status" value="1"/>
</dbReference>
<name>A0A3S0W4M6_9BACI</name>
<dbReference type="GO" id="GO:0008880">
    <property type="term" value="F:glucuronate isomerase activity"/>
    <property type="evidence" value="ECO:0007669"/>
    <property type="project" value="InterPro"/>
</dbReference>